<reference evidence="1 2" key="1">
    <citation type="journal article" date="2023" name="Elife">
        <title>Identification of key yeast species and microbe-microbe interactions impacting larval growth of Drosophila in the wild.</title>
        <authorList>
            <person name="Mure A."/>
            <person name="Sugiura Y."/>
            <person name="Maeda R."/>
            <person name="Honda K."/>
            <person name="Sakurai N."/>
            <person name="Takahashi Y."/>
            <person name="Watada M."/>
            <person name="Katoh T."/>
            <person name="Gotoh A."/>
            <person name="Gotoh Y."/>
            <person name="Taniguchi I."/>
            <person name="Nakamura K."/>
            <person name="Hayashi T."/>
            <person name="Katayama T."/>
            <person name="Uemura T."/>
            <person name="Hattori Y."/>
        </authorList>
    </citation>
    <scope>NUCLEOTIDE SEQUENCE [LARGE SCALE GENOMIC DNA]</scope>
    <source>
        <strain evidence="1 2">SC-9</strain>
    </source>
</reference>
<protein>
    <recommendedName>
        <fullName evidence="3">Phospholipid scramblase</fullName>
    </recommendedName>
</protein>
<dbReference type="AlphaFoldDB" id="A0AAV5QEU6"/>
<evidence type="ECO:0000313" key="2">
    <source>
        <dbReference type="Proteomes" id="UP001360560"/>
    </source>
</evidence>
<dbReference type="EMBL" id="BTFZ01000001">
    <property type="protein sequence ID" value="GMM32713.1"/>
    <property type="molecule type" value="Genomic_DNA"/>
</dbReference>
<dbReference type="RefSeq" id="XP_064849713.1">
    <property type="nucleotide sequence ID" value="XM_064993641.1"/>
</dbReference>
<dbReference type="Proteomes" id="UP001360560">
    <property type="component" value="Unassembled WGS sequence"/>
</dbReference>
<name>A0AAV5QEU6_9ASCO</name>
<dbReference type="GeneID" id="90070692"/>
<sequence length="226" mass="26151">MPIFEAPAVYTQEVFLTIISYFFEHLGLKPYIDHHSTDANIIPLTQTPKGYFVRRDRKNRHRVVNVFTREGKKVYSIERASPLNPVWCLREFPSRTEVATIRCGFFSTSVDWHNKQGVQHREVRAESSVGGNFRSFYLNDGSKYQWTKGSKFLEKVSNPGGGDEELRERIAKVRLMRQFKFDFELLVDEDAVDLEYALATAFISMMVQWGYGDITETRGPSFIGET</sequence>
<evidence type="ECO:0008006" key="3">
    <source>
        <dbReference type="Google" id="ProtNLM"/>
    </source>
</evidence>
<comment type="caution">
    <text evidence="1">The sequence shown here is derived from an EMBL/GenBank/DDBJ whole genome shotgun (WGS) entry which is preliminary data.</text>
</comment>
<keyword evidence="2" id="KW-1185">Reference proteome</keyword>
<evidence type="ECO:0000313" key="1">
    <source>
        <dbReference type="EMBL" id="GMM32713.1"/>
    </source>
</evidence>
<gene>
    <name evidence="1" type="ORF">DASC09_000380</name>
</gene>
<organism evidence="1 2">
    <name type="scientific">Saccharomycopsis crataegensis</name>
    <dbReference type="NCBI Taxonomy" id="43959"/>
    <lineage>
        <taxon>Eukaryota</taxon>
        <taxon>Fungi</taxon>
        <taxon>Dikarya</taxon>
        <taxon>Ascomycota</taxon>
        <taxon>Saccharomycotina</taxon>
        <taxon>Saccharomycetes</taxon>
        <taxon>Saccharomycopsidaceae</taxon>
        <taxon>Saccharomycopsis</taxon>
    </lineage>
</organism>
<accession>A0AAV5QEU6</accession>
<proteinExistence type="predicted"/>